<gene>
    <name evidence="4" type="ORF">NH26_17375</name>
</gene>
<dbReference type="EMBL" id="JRYR02000001">
    <property type="protein sequence ID" value="OHX67988.1"/>
    <property type="molecule type" value="Genomic_DNA"/>
</dbReference>
<feature type="domain" description="DUF1254" evidence="3">
    <location>
        <begin position="75"/>
        <end position="195"/>
    </location>
</feature>
<dbReference type="Pfam" id="PF06742">
    <property type="entry name" value="DUF1214"/>
    <property type="match status" value="1"/>
</dbReference>
<dbReference type="Pfam" id="PF06863">
    <property type="entry name" value="DUF1254"/>
    <property type="match status" value="1"/>
</dbReference>
<evidence type="ECO:0008006" key="6">
    <source>
        <dbReference type="Google" id="ProtNLM"/>
    </source>
</evidence>
<dbReference type="InterPro" id="IPR010679">
    <property type="entry name" value="DUF1254"/>
</dbReference>
<reference evidence="4 5" key="1">
    <citation type="journal article" date="2012" name="Int. J. Syst. Evol. Microbiol.">
        <title>Flammeovirga pacifica sp. nov., isolated from deep-sea sediment.</title>
        <authorList>
            <person name="Xu H."/>
            <person name="Fu Y."/>
            <person name="Yang N."/>
            <person name="Ding Z."/>
            <person name="Lai Q."/>
            <person name="Zeng R."/>
        </authorList>
    </citation>
    <scope>NUCLEOTIDE SEQUENCE [LARGE SCALE GENOMIC DNA]</scope>
    <source>
        <strain evidence="5">DSM 24597 / LMG 26175 / WPAGA1</strain>
    </source>
</reference>
<accession>A0A1S1Z3X4</accession>
<evidence type="ECO:0000256" key="1">
    <source>
        <dbReference type="SAM" id="SignalP"/>
    </source>
</evidence>
<organism evidence="4 5">
    <name type="scientific">Flammeovirga pacifica</name>
    <dbReference type="NCBI Taxonomy" id="915059"/>
    <lineage>
        <taxon>Bacteria</taxon>
        <taxon>Pseudomonadati</taxon>
        <taxon>Bacteroidota</taxon>
        <taxon>Cytophagia</taxon>
        <taxon>Cytophagales</taxon>
        <taxon>Flammeovirgaceae</taxon>
        <taxon>Flammeovirga</taxon>
    </lineage>
</organism>
<dbReference type="Gene3D" id="2.60.120.600">
    <property type="entry name" value="Domain of unknown function DUF1214, C-terminal domain"/>
    <property type="match status" value="1"/>
</dbReference>
<dbReference type="RefSeq" id="WP_044220018.1">
    <property type="nucleotide sequence ID" value="NZ_JRYR02000001.1"/>
</dbReference>
<dbReference type="PANTHER" id="PTHR36509:SF3">
    <property type="entry name" value="SIGNAL PEPTIDE PROTEIN"/>
    <property type="match status" value="1"/>
</dbReference>
<protein>
    <recommendedName>
        <fullName evidence="6">DUF1254 domain-containing protein</fullName>
    </recommendedName>
</protein>
<evidence type="ECO:0000313" key="5">
    <source>
        <dbReference type="Proteomes" id="UP000179797"/>
    </source>
</evidence>
<feature type="chain" id="PRO_5010298632" description="DUF1254 domain-containing protein" evidence="1">
    <location>
        <begin position="22"/>
        <end position="465"/>
    </location>
</feature>
<dbReference type="AlphaFoldDB" id="A0A1S1Z3X4"/>
<dbReference type="Gene3D" id="2.60.40.1610">
    <property type="entry name" value="Domain of unknown function DUF1254"/>
    <property type="match status" value="1"/>
</dbReference>
<feature type="domain" description="DUF1214" evidence="2">
    <location>
        <begin position="344"/>
        <end position="449"/>
    </location>
</feature>
<evidence type="ECO:0000313" key="4">
    <source>
        <dbReference type="EMBL" id="OHX67988.1"/>
    </source>
</evidence>
<dbReference type="SUPFAM" id="SSF160935">
    <property type="entry name" value="VPA0735-like"/>
    <property type="match status" value="1"/>
</dbReference>
<name>A0A1S1Z3X4_FLAPC</name>
<dbReference type="InterPro" id="IPR037050">
    <property type="entry name" value="DUF1254_sf"/>
</dbReference>
<dbReference type="InterPro" id="IPR010621">
    <property type="entry name" value="DUF1214"/>
</dbReference>
<dbReference type="PANTHER" id="PTHR36509">
    <property type="entry name" value="BLL3101 PROTEIN"/>
    <property type="match status" value="1"/>
</dbReference>
<dbReference type="OrthoDB" id="272779at2"/>
<sequence length="465" mass="53516">MKQINYFLLLFVLFGSSYAVAQNQEFEDEMFKFRAIETAVWAMPMMNFKTYRDALSDNGVGYNDVAYNSKIQNWKFQTATPNNTTPYIHFYWNVKDEPIVIELPASEEGVGLFGTFMDAWQRPIDDVGAKGRDAGQGGKYVIVPENYDGPLLQGAYTYVQRTNNGFCVLRPIIPNANQENVDKATALTKKIKIYPLSQAANPEKMNYVDIYDKNLECTPVMDKTIYKEIHEFIQEEKVEDMNLAFMGMLKQIGIEKNEAFTPDERANKIYDEAAPLALEYLINQYHRKLNPWMYEGKKWSVLVPTGSFETDWTYEFPSHFDYNAKGALYYAIITSIKNYGSATFYVDLAETPDGQWLNGSDNYKLVVPANVPVKNFWAVTTYDLETASYQRNIDKSSIDSNMDKVKKNKDGTTTIYFGPKPPKGKESNWLPTVEGRRFFLLFRFYGPQKEVFDGSFELNDIEKIK</sequence>
<dbReference type="Gene3D" id="1.10.3360.10">
    <property type="entry name" value="VPA0735-like domain"/>
    <property type="match status" value="1"/>
</dbReference>
<dbReference type="InterPro" id="IPR037049">
    <property type="entry name" value="DUF1214_C_sf"/>
</dbReference>
<proteinExistence type="predicted"/>
<dbReference type="STRING" id="915059.NH26_17375"/>
<evidence type="ECO:0000259" key="3">
    <source>
        <dbReference type="Pfam" id="PF06863"/>
    </source>
</evidence>
<feature type="signal peptide" evidence="1">
    <location>
        <begin position="1"/>
        <end position="21"/>
    </location>
</feature>
<keyword evidence="1" id="KW-0732">Signal</keyword>
<evidence type="ECO:0000259" key="2">
    <source>
        <dbReference type="Pfam" id="PF06742"/>
    </source>
</evidence>
<keyword evidence="5" id="KW-1185">Reference proteome</keyword>
<comment type="caution">
    <text evidence="4">The sequence shown here is derived from an EMBL/GenBank/DDBJ whole genome shotgun (WGS) entry which is preliminary data.</text>
</comment>
<dbReference type="Proteomes" id="UP000179797">
    <property type="component" value="Unassembled WGS sequence"/>
</dbReference>